<name>A0ABS5TBP6_9ACTN</name>
<feature type="transmembrane region" description="Helical" evidence="1">
    <location>
        <begin position="6"/>
        <end position="24"/>
    </location>
</feature>
<organism evidence="2 3">
    <name type="scientific">Kineosporia corallincola</name>
    <dbReference type="NCBI Taxonomy" id="2835133"/>
    <lineage>
        <taxon>Bacteria</taxon>
        <taxon>Bacillati</taxon>
        <taxon>Actinomycetota</taxon>
        <taxon>Actinomycetes</taxon>
        <taxon>Kineosporiales</taxon>
        <taxon>Kineosporiaceae</taxon>
        <taxon>Kineosporia</taxon>
    </lineage>
</organism>
<proteinExistence type="predicted"/>
<gene>
    <name evidence="2" type="ORF">KIH74_04975</name>
</gene>
<dbReference type="EMBL" id="JAHBAY010000002">
    <property type="protein sequence ID" value="MBT0768263.1"/>
    <property type="molecule type" value="Genomic_DNA"/>
</dbReference>
<keyword evidence="1" id="KW-1133">Transmembrane helix</keyword>
<dbReference type="RefSeq" id="WP_214154565.1">
    <property type="nucleotide sequence ID" value="NZ_JAHBAY010000002.1"/>
</dbReference>
<evidence type="ECO:0000256" key="1">
    <source>
        <dbReference type="SAM" id="Phobius"/>
    </source>
</evidence>
<keyword evidence="1" id="KW-0472">Membrane</keyword>
<dbReference type="Proteomes" id="UP001197247">
    <property type="component" value="Unassembled WGS sequence"/>
</dbReference>
<evidence type="ECO:0000313" key="3">
    <source>
        <dbReference type="Proteomes" id="UP001197247"/>
    </source>
</evidence>
<feature type="transmembrane region" description="Helical" evidence="1">
    <location>
        <begin position="53"/>
        <end position="75"/>
    </location>
</feature>
<accession>A0ABS5TBP6</accession>
<protein>
    <submittedName>
        <fullName evidence="2">Uncharacterized protein</fullName>
    </submittedName>
</protein>
<comment type="caution">
    <text evidence="2">The sequence shown here is derived from an EMBL/GenBank/DDBJ whole genome shotgun (WGS) entry which is preliminary data.</text>
</comment>
<reference evidence="2 3" key="1">
    <citation type="submission" date="2021-05" db="EMBL/GenBank/DDBJ databases">
        <title>Kineosporia and Streptomyces sp. nov. two new marine actinobacteria isolated from Coral.</title>
        <authorList>
            <person name="Buangrab K."/>
            <person name="Sutthacheep M."/>
            <person name="Yeemin T."/>
            <person name="Harunari E."/>
            <person name="Igarashi Y."/>
            <person name="Kanchanasin P."/>
            <person name="Tanasupawat S."/>
            <person name="Phongsopitanun W."/>
        </authorList>
    </citation>
    <scope>NUCLEOTIDE SEQUENCE [LARGE SCALE GENOMIC DNA]</scope>
    <source>
        <strain evidence="2 3">J2-2</strain>
    </source>
</reference>
<keyword evidence="3" id="KW-1185">Reference proteome</keyword>
<keyword evidence="1" id="KW-0812">Transmembrane</keyword>
<evidence type="ECO:0000313" key="2">
    <source>
        <dbReference type="EMBL" id="MBT0768263.1"/>
    </source>
</evidence>
<sequence length="76" mass="7823">MKPDVAAVLIMGAVVAVVVIILVVRGMSAVPGARPAPEPPTSIPARLVRLVRWLVMAVAGLVAALIVLDFLVTALS</sequence>